<keyword evidence="4" id="KW-0762">Sugar transport</keyword>
<evidence type="ECO:0000256" key="5">
    <source>
        <dbReference type="ARBA" id="ARBA00022679"/>
    </source>
</evidence>
<comment type="subcellular location">
    <subcellularLocation>
        <location evidence="1">Cytoplasm</location>
    </subcellularLocation>
</comment>
<accession>A0A3E0AFF8</accession>
<dbReference type="AlphaFoldDB" id="A0A3E0AFF8"/>
<evidence type="ECO:0000313" key="9">
    <source>
        <dbReference type="EMBL" id="REG10334.1"/>
    </source>
</evidence>
<reference evidence="9 10" key="1">
    <citation type="submission" date="2018-08" db="EMBL/GenBank/DDBJ databases">
        <title>Genomic Encyclopedia of Type Strains, Phase IV (KMG-IV): sequencing the most valuable type-strain genomes for metagenomic binning, comparative biology and taxonomic classification.</title>
        <authorList>
            <person name="Goeker M."/>
        </authorList>
    </citation>
    <scope>NUCLEOTIDE SEQUENCE [LARGE SCALE GENOMIC DNA]</scope>
    <source>
        <strain evidence="9 10">DSM 23923</strain>
    </source>
</reference>
<evidence type="ECO:0000256" key="1">
    <source>
        <dbReference type="ARBA" id="ARBA00004496"/>
    </source>
</evidence>
<evidence type="ECO:0000256" key="7">
    <source>
        <dbReference type="ARBA" id="ARBA00022777"/>
    </source>
</evidence>
<dbReference type="PROSITE" id="PS51101">
    <property type="entry name" value="PTS_EIIB_TYPE_4"/>
    <property type="match status" value="1"/>
</dbReference>
<evidence type="ECO:0000259" key="8">
    <source>
        <dbReference type="PROSITE" id="PS51101"/>
    </source>
</evidence>
<keyword evidence="6" id="KW-0598">Phosphotransferase system</keyword>
<evidence type="ECO:0000256" key="4">
    <source>
        <dbReference type="ARBA" id="ARBA00022597"/>
    </source>
</evidence>
<dbReference type="GO" id="GO:0005737">
    <property type="term" value="C:cytoplasm"/>
    <property type="evidence" value="ECO:0007669"/>
    <property type="project" value="UniProtKB-SubCell"/>
</dbReference>
<dbReference type="InterPro" id="IPR036667">
    <property type="entry name" value="PTS_IIB_sorbose-sp_sf"/>
</dbReference>
<gene>
    <name evidence="9" type="ORF">DFR64_0189</name>
</gene>
<name>A0A3E0AFF8_9CHLR</name>
<dbReference type="InterPro" id="IPR004720">
    <property type="entry name" value="PTS_IIB_sorbose-sp"/>
</dbReference>
<dbReference type="Gene3D" id="3.40.35.10">
    <property type="entry name" value="Phosphotransferase system, sorbose subfamily IIB component"/>
    <property type="match status" value="1"/>
</dbReference>
<evidence type="ECO:0000313" key="10">
    <source>
        <dbReference type="Proteomes" id="UP000256388"/>
    </source>
</evidence>
<comment type="caution">
    <text evidence="9">The sequence shown here is derived from an EMBL/GenBank/DDBJ whole genome shotgun (WGS) entry which is preliminary data.</text>
</comment>
<dbReference type="GO" id="GO:0016301">
    <property type="term" value="F:kinase activity"/>
    <property type="evidence" value="ECO:0007669"/>
    <property type="project" value="UniProtKB-KW"/>
</dbReference>
<keyword evidence="3" id="KW-0963">Cytoplasm</keyword>
<proteinExistence type="predicted"/>
<dbReference type="Proteomes" id="UP000256388">
    <property type="component" value="Unassembled WGS sequence"/>
</dbReference>
<dbReference type="Pfam" id="PF03830">
    <property type="entry name" value="PTSIIB_sorb"/>
    <property type="match status" value="1"/>
</dbReference>
<dbReference type="RefSeq" id="WP_116223522.1">
    <property type="nucleotide sequence ID" value="NZ_AP018437.1"/>
</dbReference>
<evidence type="ECO:0000256" key="2">
    <source>
        <dbReference type="ARBA" id="ARBA00022448"/>
    </source>
</evidence>
<dbReference type="SUPFAM" id="SSF52728">
    <property type="entry name" value="PTS IIb component"/>
    <property type="match status" value="1"/>
</dbReference>
<dbReference type="EMBL" id="QUMS01000001">
    <property type="protein sequence ID" value="REG10334.1"/>
    <property type="molecule type" value="Genomic_DNA"/>
</dbReference>
<keyword evidence="7" id="KW-0418">Kinase</keyword>
<evidence type="ECO:0000256" key="3">
    <source>
        <dbReference type="ARBA" id="ARBA00022490"/>
    </source>
</evidence>
<sequence length="161" mass="18779">MITLIRCDDRLIHGQCIVRVLADFKIEKIVIIDDITASNPVLKSVFLLAVPPQTKAVILTTDEAKTNLREFIENNEHVLLLMRSPMVALELFKSYPELKQELNIGPISYRPDTRKITTYAYLTSEEMDAVNQLIERRVRVYFNQTIDQKIIEWNEVRDLFK</sequence>
<keyword evidence="2" id="KW-0813">Transport</keyword>
<dbReference type="GO" id="GO:0008982">
    <property type="term" value="F:protein-N(PI)-phosphohistidine-sugar phosphotransferase activity"/>
    <property type="evidence" value="ECO:0007669"/>
    <property type="project" value="InterPro"/>
</dbReference>
<dbReference type="OrthoDB" id="9788818at2"/>
<dbReference type="GO" id="GO:0009401">
    <property type="term" value="P:phosphoenolpyruvate-dependent sugar phosphotransferase system"/>
    <property type="evidence" value="ECO:0007669"/>
    <property type="project" value="UniProtKB-KW"/>
</dbReference>
<organism evidence="9 10">
    <name type="scientific">Pelolinea submarina</name>
    <dbReference type="NCBI Taxonomy" id="913107"/>
    <lineage>
        <taxon>Bacteria</taxon>
        <taxon>Bacillati</taxon>
        <taxon>Chloroflexota</taxon>
        <taxon>Anaerolineae</taxon>
        <taxon>Anaerolineales</taxon>
        <taxon>Anaerolineaceae</taxon>
        <taxon>Pelolinea</taxon>
    </lineage>
</organism>
<protein>
    <submittedName>
        <fullName evidence="9">PTS system mannose-specific IIB component</fullName>
    </submittedName>
</protein>
<feature type="domain" description="PTS EIIB type-4" evidence="8">
    <location>
        <begin position="1"/>
        <end position="161"/>
    </location>
</feature>
<keyword evidence="5" id="KW-0808">Transferase</keyword>
<evidence type="ECO:0000256" key="6">
    <source>
        <dbReference type="ARBA" id="ARBA00022683"/>
    </source>
</evidence>
<keyword evidence="10" id="KW-1185">Reference proteome</keyword>